<dbReference type="InterPro" id="IPR036249">
    <property type="entry name" value="Thioredoxin-like_sf"/>
</dbReference>
<evidence type="ECO:0000313" key="1">
    <source>
        <dbReference type="EMBL" id="SMG07651.1"/>
    </source>
</evidence>
<accession>A0A1X7I052</accession>
<dbReference type="EMBL" id="FXAZ01000001">
    <property type="protein sequence ID" value="SMG07651.1"/>
    <property type="molecule type" value="Genomic_DNA"/>
</dbReference>
<dbReference type="InterPro" id="IPR022551">
    <property type="entry name" value="BrxC"/>
</dbReference>
<keyword evidence="2" id="KW-1185">Reference proteome</keyword>
<name>A0A1X7I052_9BACL</name>
<dbReference type="SUPFAM" id="SSF52833">
    <property type="entry name" value="Thioredoxin-like"/>
    <property type="match status" value="1"/>
</dbReference>
<proteinExistence type="predicted"/>
<dbReference type="AlphaFoldDB" id="A0A1X7I052"/>
<organism evidence="1 2">
    <name type="scientific">Paenibacillus aquistagni</name>
    <dbReference type="NCBI Taxonomy" id="1852522"/>
    <lineage>
        <taxon>Bacteria</taxon>
        <taxon>Bacillati</taxon>
        <taxon>Bacillota</taxon>
        <taxon>Bacilli</taxon>
        <taxon>Bacillales</taxon>
        <taxon>Paenibacillaceae</taxon>
        <taxon>Paenibacillus</taxon>
    </lineage>
</organism>
<dbReference type="Gene3D" id="3.40.30.10">
    <property type="entry name" value="Glutaredoxin"/>
    <property type="match status" value="1"/>
</dbReference>
<dbReference type="STRING" id="1852522.SAMN06295960_0013"/>
<dbReference type="RefSeq" id="WP_085492344.1">
    <property type="nucleotide sequence ID" value="NZ_FXAZ01000001.1"/>
</dbReference>
<gene>
    <name evidence="1" type="ORF">SAMN06295960_0013</name>
</gene>
<evidence type="ECO:0000313" key="2">
    <source>
        <dbReference type="Proteomes" id="UP000193834"/>
    </source>
</evidence>
<dbReference type="Proteomes" id="UP000193834">
    <property type="component" value="Unassembled WGS sequence"/>
</dbReference>
<protein>
    <submittedName>
        <fullName evidence="1">Bacillithiol system protein YtxJ</fullName>
    </submittedName>
</protein>
<sequence length="128" mass="14352">MSGLMIIQTLEQLQSVIQESSTIPVLLYKHSSQCGSSRVAHSALNLFINRYAPIASQIHIYVVRVLEEKQLSNQITAQFGIPHVSPQILFIDHGQVIWHASHQHINSANLYQVVLKHLQSKHQEGGTP</sequence>
<dbReference type="Pfam" id="PF11009">
    <property type="entry name" value="BrxC"/>
    <property type="match status" value="1"/>
</dbReference>
<dbReference type="NCBIfam" id="TIGR04019">
    <property type="entry name" value="B_thiol_YtxJ"/>
    <property type="match status" value="1"/>
</dbReference>
<reference evidence="1 2" key="1">
    <citation type="submission" date="2017-04" db="EMBL/GenBank/DDBJ databases">
        <authorList>
            <person name="Afonso C.L."/>
            <person name="Miller P.J."/>
            <person name="Scott M.A."/>
            <person name="Spackman E."/>
            <person name="Goraichik I."/>
            <person name="Dimitrov K.M."/>
            <person name="Suarez D.L."/>
            <person name="Swayne D.E."/>
        </authorList>
    </citation>
    <scope>NUCLEOTIDE SEQUENCE [LARGE SCALE GENOMIC DNA]</scope>
    <source>
        <strain evidence="1 2">11</strain>
    </source>
</reference>
<dbReference type="OrthoDB" id="677051at2"/>